<dbReference type="InterPro" id="IPR027417">
    <property type="entry name" value="P-loop_NTPase"/>
</dbReference>
<dbReference type="SMART" id="SM00382">
    <property type="entry name" value="AAA"/>
    <property type="match status" value="1"/>
</dbReference>
<dbReference type="PANTHER" id="PTHR42794:SF2">
    <property type="entry name" value="ABC TRANSPORTER ATP-BINDING PROTEIN"/>
    <property type="match status" value="1"/>
</dbReference>
<dbReference type="STRING" id="39777.B7L28_00575"/>
<dbReference type="EMBL" id="JASORJ010000013">
    <property type="protein sequence ID" value="MDK7357459.1"/>
    <property type="molecule type" value="Genomic_DNA"/>
</dbReference>
<evidence type="ECO:0000256" key="3">
    <source>
        <dbReference type="ARBA" id="ARBA00022840"/>
    </source>
</evidence>
<dbReference type="FunFam" id="3.40.50.300:FF:000134">
    <property type="entry name" value="Iron-enterobactin ABC transporter ATP-binding protein"/>
    <property type="match status" value="1"/>
</dbReference>
<evidence type="ECO:0000256" key="1">
    <source>
        <dbReference type="ARBA" id="ARBA00022448"/>
    </source>
</evidence>
<reference evidence="5 7" key="1">
    <citation type="submission" date="2016-01" db="EMBL/GenBank/DDBJ databases">
        <authorList>
            <person name="Oliw E.H."/>
        </authorList>
    </citation>
    <scope>NUCLEOTIDE SEQUENCE [LARGE SCALE GENOMIC DNA]</scope>
    <source>
        <strain evidence="5 7">CMW7756B</strain>
    </source>
</reference>
<accession>A0A133S646</accession>
<dbReference type="InterPro" id="IPR003439">
    <property type="entry name" value="ABC_transporter-like_ATP-bd"/>
</dbReference>
<name>A0A133S646_9FIRM</name>
<dbReference type="SUPFAM" id="SSF52540">
    <property type="entry name" value="P-loop containing nucleoside triphosphate hydrolases"/>
    <property type="match status" value="1"/>
</dbReference>
<dbReference type="PATRIC" id="fig|39777.7.peg.525"/>
<dbReference type="PROSITE" id="PS00211">
    <property type="entry name" value="ABC_TRANSPORTER_1"/>
    <property type="match status" value="1"/>
</dbReference>
<dbReference type="RefSeq" id="WP_005380044.1">
    <property type="nucleotide sequence ID" value="NZ_JAPVXV010000008.1"/>
</dbReference>
<dbReference type="PROSITE" id="PS50893">
    <property type="entry name" value="ABC_TRANSPORTER_2"/>
    <property type="match status" value="1"/>
</dbReference>
<keyword evidence="3 5" id="KW-0067">ATP-binding</keyword>
<sequence>MNIQTNDIQVAFGSKAILHDISLDIRDKEFVGIIGPNGSGKSTFLKCLYRVLQPNGGKIFFDGTELSDLSHRDTALKMAVVAQHSTVNFDFSVLEMVLMGRSPYKGLLDRDQIDDYEIARHALAQVGLSDFESRNFNTLSGGEQQRVILARALAQRTECLVLDEPTNHLDIKYQLELMTIVKRLDATVVSAIHDLNLAAIYCDRIIALKDGHIVCSGTPQDVLSSDTIRHIYGVSAMVQTLPDGRLNIIYNME</sequence>
<dbReference type="AlphaFoldDB" id="A0A133S646"/>
<evidence type="ECO:0000313" key="7">
    <source>
        <dbReference type="Proteomes" id="UP000070226"/>
    </source>
</evidence>
<keyword evidence="1" id="KW-0813">Transport</keyword>
<comment type="caution">
    <text evidence="5">The sequence shown here is derived from an EMBL/GenBank/DDBJ whole genome shotgun (WGS) entry which is preliminary data.</text>
</comment>
<gene>
    <name evidence="5" type="ORF">HMPREF3233_00537</name>
    <name evidence="6" type="ORF">QP520_07455</name>
</gene>
<dbReference type="PANTHER" id="PTHR42794">
    <property type="entry name" value="HEMIN IMPORT ATP-BINDING PROTEIN HMUV"/>
    <property type="match status" value="1"/>
</dbReference>
<keyword evidence="2" id="KW-0547">Nucleotide-binding</keyword>
<evidence type="ECO:0000313" key="5">
    <source>
        <dbReference type="EMBL" id="KXA65159.1"/>
    </source>
</evidence>
<dbReference type="InterPro" id="IPR003593">
    <property type="entry name" value="AAA+_ATPase"/>
</dbReference>
<protein>
    <submittedName>
        <fullName evidence="6">ABC transporter ATP-binding protein</fullName>
    </submittedName>
    <submittedName>
        <fullName evidence="5">Putative iron(III) dicitrate ABC transporter, ATP-binding protein FecE</fullName>
    </submittedName>
</protein>
<dbReference type="Proteomes" id="UP000070226">
    <property type="component" value="Unassembled WGS sequence"/>
</dbReference>
<proteinExistence type="predicted"/>
<dbReference type="EMBL" id="LRQT01000012">
    <property type="protein sequence ID" value="KXA65159.1"/>
    <property type="molecule type" value="Genomic_DNA"/>
</dbReference>
<evidence type="ECO:0000256" key="2">
    <source>
        <dbReference type="ARBA" id="ARBA00022741"/>
    </source>
</evidence>
<feature type="domain" description="ABC transporter" evidence="4">
    <location>
        <begin position="3"/>
        <end position="235"/>
    </location>
</feature>
<dbReference type="GO" id="GO:0005524">
    <property type="term" value="F:ATP binding"/>
    <property type="evidence" value="ECO:0007669"/>
    <property type="project" value="UniProtKB-KW"/>
</dbReference>
<dbReference type="CDD" id="cd03214">
    <property type="entry name" value="ABC_Iron-Siderophores_B12_Hemin"/>
    <property type="match status" value="1"/>
</dbReference>
<dbReference type="InterPro" id="IPR017871">
    <property type="entry name" value="ABC_transporter-like_CS"/>
</dbReference>
<dbReference type="GO" id="GO:0016887">
    <property type="term" value="F:ATP hydrolysis activity"/>
    <property type="evidence" value="ECO:0007669"/>
    <property type="project" value="InterPro"/>
</dbReference>
<dbReference type="Gene3D" id="3.40.50.300">
    <property type="entry name" value="P-loop containing nucleotide triphosphate hydrolases"/>
    <property type="match status" value="1"/>
</dbReference>
<evidence type="ECO:0000259" key="4">
    <source>
        <dbReference type="PROSITE" id="PS50893"/>
    </source>
</evidence>
<dbReference type="Proteomes" id="UP001236274">
    <property type="component" value="Unassembled WGS sequence"/>
</dbReference>
<dbReference type="Pfam" id="PF00005">
    <property type="entry name" value="ABC_tran"/>
    <property type="match status" value="1"/>
</dbReference>
<organism evidence="5">
    <name type="scientific">Veillonella atypica</name>
    <dbReference type="NCBI Taxonomy" id="39777"/>
    <lineage>
        <taxon>Bacteria</taxon>
        <taxon>Bacillati</taxon>
        <taxon>Bacillota</taxon>
        <taxon>Negativicutes</taxon>
        <taxon>Veillonellales</taxon>
        <taxon>Veillonellaceae</taxon>
        <taxon>Veillonella</taxon>
    </lineage>
</organism>
<evidence type="ECO:0000313" key="6">
    <source>
        <dbReference type="EMBL" id="MDK7357459.1"/>
    </source>
</evidence>
<reference evidence="6" key="2">
    <citation type="submission" date="2023-05" db="EMBL/GenBank/DDBJ databases">
        <title>Cataloging the Phylogenetic Diversity of Human Bladder Bacteria.</title>
        <authorList>
            <person name="Du J."/>
        </authorList>
    </citation>
    <scope>NUCLEOTIDE SEQUENCE</scope>
    <source>
        <strain evidence="6">UMB10101</strain>
    </source>
</reference>